<dbReference type="EMBL" id="RCBY01000207">
    <property type="protein sequence ID" value="RQH28509.1"/>
    <property type="molecule type" value="Genomic_DNA"/>
</dbReference>
<protein>
    <submittedName>
        <fullName evidence="1">Uncharacterized protein</fullName>
    </submittedName>
</protein>
<reference evidence="1 2" key="1">
    <citation type="journal article" date="2018" name="ACS Chem. Biol.">
        <title>Ketoreductase domain dysfunction expands chemodiversity: malyngamide biosynthesis in the cyanobacterium Okeania hirsuta.</title>
        <authorList>
            <person name="Moss N.A."/>
            <person name="Leao T."/>
            <person name="Rankin M."/>
            <person name="McCullough T.M."/>
            <person name="Qu P."/>
            <person name="Korobeynikov A."/>
            <person name="Smith J.L."/>
            <person name="Gerwick L."/>
            <person name="Gerwick W.H."/>
        </authorList>
    </citation>
    <scope>NUCLEOTIDE SEQUENCE [LARGE SCALE GENOMIC DNA]</scope>
    <source>
        <strain evidence="1 2">PAB10Feb10-1</strain>
    </source>
</reference>
<name>A0A3N6N5E8_9CYAN</name>
<evidence type="ECO:0000313" key="1">
    <source>
        <dbReference type="EMBL" id="RQH28509.1"/>
    </source>
</evidence>
<dbReference type="Proteomes" id="UP000269154">
    <property type="component" value="Unassembled WGS sequence"/>
</dbReference>
<proteinExistence type="predicted"/>
<accession>A0A3N6N5E8</accession>
<keyword evidence="2" id="KW-1185">Reference proteome</keyword>
<dbReference type="AlphaFoldDB" id="A0A3N6N5E8"/>
<comment type="caution">
    <text evidence="1">The sequence shown here is derived from an EMBL/GenBank/DDBJ whole genome shotgun (WGS) entry which is preliminary data.</text>
</comment>
<gene>
    <name evidence="1" type="ORF">D5R40_25485</name>
</gene>
<sequence length="65" mass="7847">MINDGNFKIDDSRFSWDTYSIVFQGFMISTTFAQLQAKYPYYQEVFQRLYQNYQVVPCSSSFRFK</sequence>
<organism evidence="1 2">
    <name type="scientific">Okeania hirsuta</name>
    <dbReference type="NCBI Taxonomy" id="1458930"/>
    <lineage>
        <taxon>Bacteria</taxon>
        <taxon>Bacillati</taxon>
        <taxon>Cyanobacteriota</taxon>
        <taxon>Cyanophyceae</taxon>
        <taxon>Oscillatoriophycideae</taxon>
        <taxon>Oscillatoriales</taxon>
        <taxon>Microcoleaceae</taxon>
        <taxon>Okeania</taxon>
    </lineage>
</organism>
<evidence type="ECO:0000313" key="2">
    <source>
        <dbReference type="Proteomes" id="UP000269154"/>
    </source>
</evidence>